<reference evidence="2 3" key="1">
    <citation type="submission" date="2018-08" db="EMBL/GenBank/DDBJ databases">
        <title>Genome analysis of the thermophilic bacterium of the candidate phylum Aminicenantes from deep subsurface aquifer revealed its physiology and ecological role.</title>
        <authorList>
            <person name="Kadnikov V.V."/>
            <person name="Mardanov A.V."/>
            <person name="Beletsky A.V."/>
            <person name="Karnachuk O.V."/>
            <person name="Ravin N.V."/>
        </authorList>
    </citation>
    <scope>NUCLEOTIDE SEQUENCE [LARGE SCALE GENOMIC DNA]</scope>
    <source>
        <strain evidence="2">BY38</strain>
    </source>
</reference>
<dbReference type="AlphaFoldDB" id="A0A3E2BPS2"/>
<dbReference type="PANTHER" id="PTHR13812">
    <property type="entry name" value="KETIMINE REDUCTASE MU-CRYSTALLIN"/>
    <property type="match status" value="1"/>
</dbReference>
<dbReference type="GO" id="GO:0019752">
    <property type="term" value="P:carboxylic acid metabolic process"/>
    <property type="evidence" value="ECO:0007669"/>
    <property type="project" value="UniProtKB-ARBA"/>
</dbReference>
<name>A0A3E2BPS2_9BACT</name>
<dbReference type="PIRSF" id="PIRSF001439">
    <property type="entry name" value="CryM"/>
    <property type="match status" value="1"/>
</dbReference>
<dbReference type="FunFam" id="3.40.50.720:FF:000311">
    <property type="entry name" value="Ornithine cyclodeaminase"/>
    <property type="match status" value="1"/>
</dbReference>
<dbReference type="Pfam" id="PF02423">
    <property type="entry name" value="OCD_Mu_crystall"/>
    <property type="match status" value="1"/>
</dbReference>
<accession>A0A3E2BPS2</accession>
<dbReference type="InterPro" id="IPR003462">
    <property type="entry name" value="ODC_Mu_crystall"/>
</dbReference>
<dbReference type="Gene3D" id="3.40.50.720">
    <property type="entry name" value="NAD(P)-binding Rossmann-like Domain"/>
    <property type="match status" value="1"/>
</dbReference>
<dbReference type="InterPro" id="IPR023401">
    <property type="entry name" value="ODC_N"/>
</dbReference>
<evidence type="ECO:0000313" key="3">
    <source>
        <dbReference type="Proteomes" id="UP000257323"/>
    </source>
</evidence>
<gene>
    <name evidence="2" type="ORF">OP8BY_1348</name>
</gene>
<evidence type="ECO:0000313" key="2">
    <source>
        <dbReference type="EMBL" id="RFT16735.1"/>
    </source>
</evidence>
<protein>
    <submittedName>
        <fullName evidence="2">Ornithine cyclodeaminase</fullName>
    </submittedName>
</protein>
<dbReference type="EMBL" id="QUAH01000002">
    <property type="protein sequence ID" value="RFT16735.1"/>
    <property type="molecule type" value="Genomic_DNA"/>
</dbReference>
<dbReference type="Gene3D" id="3.30.1780.10">
    <property type="entry name" value="ornithine cyclodeaminase, domain 1"/>
    <property type="match status" value="1"/>
</dbReference>
<sequence length="326" mass="35802">MEARLYFEPEIKRLVSLKEAIRAVEDAFAAYNSGRAVLPGVINLDLPAFQGEVHVKAAYIEGEDYYVIKIASGFYRNPERGLPVGNGLMQVFEARTGQLAAILFDRGYLTELRTAAAGAVAARYLARSSIDKVAVIGSGFQARFQLRALTEVRNFKQVAVWSRHPENVRRYIEEMSAIFPGVAFLQAESAEGAVREADLVITATPSRQPIVRAEWLKPGVHITAMGSDGPEKQELYPEVLARTDRLFCDSIAQCRRLGEVHHALEAGLIDEKKITGELGEIILGRKPGRQANHEVTVADLTGLGVQDAAVAGLFLHLARENRPHGC</sequence>
<comment type="caution">
    <text evidence="2">The sequence shown here is derived from an EMBL/GenBank/DDBJ whole genome shotgun (WGS) entry which is preliminary data.</text>
</comment>
<proteinExistence type="inferred from homology"/>
<organism evidence="2 3">
    <name type="scientific">Candidatus Saccharicenans subterraneus</name>
    <dbReference type="NCBI Taxonomy" id="2508984"/>
    <lineage>
        <taxon>Bacteria</taxon>
        <taxon>Candidatus Aminicenantota</taxon>
        <taxon>Candidatus Aminicenantia</taxon>
        <taxon>Candidatus Aminicenantales</taxon>
        <taxon>Candidatus Saccharicenantaceae</taxon>
        <taxon>Candidatus Saccharicenans</taxon>
    </lineage>
</organism>
<dbReference type="PANTHER" id="PTHR13812:SF19">
    <property type="entry name" value="KETIMINE REDUCTASE MU-CRYSTALLIN"/>
    <property type="match status" value="1"/>
</dbReference>
<dbReference type="InterPro" id="IPR036291">
    <property type="entry name" value="NAD(P)-bd_dom_sf"/>
</dbReference>
<dbReference type="Proteomes" id="UP000257323">
    <property type="component" value="Unassembled WGS sequence"/>
</dbReference>
<dbReference type="GO" id="GO:0005737">
    <property type="term" value="C:cytoplasm"/>
    <property type="evidence" value="ECO:0007669"/>
    <property type="project" value="TreeGrafter"/>
</dbReference>
<comment type="similarity">
    <text evidence="1">Belongs to the ornithine cyclodeaminase/mu-crystallin family.</text>
</comment>
<dbReference type="GO" id="GO:0016491">
    <property type="term" value="F:oxidoreductase activity"/>
    <property type="evidence" value="ECO:0007669"/>
    <property type="project" value="UniProtKB-ARBA"/>
</dbReference>
<dbReference type="SUPFAM" id="SSF51735">
    <property type="entry name" value="NAD(P)-binding Rossmann-fold domains"/>
    <property type="match status" value="1"/>
</dbReference>
<evidence type="ECO:0000256" key="1">
    <source>
        <dbReference type="ARBA" id="ARBA00008903"/>
    </source>
</evidence>